<dbReference type="Gene3D" id="1.10.10.10">
    <property type="entry name" value="Winged helix-like DNA-binding domain superfamily/Winged helix DNA-binding domain"/>
    <property type="match status" value="1"/>
</dbReference>
<organism evidence="5 6">
    <name type="scientific">Flavobacterium aquatile LMG 4008 = ATCC 11947</name>
    <dbReference type="NCBI Taxonomy" id="1453498"/>
    <lineage>
        <taxon>Bacteria</taxon>
        <taxon>Pseudomonadati</taxon>
        <taxon>Bacteroidota</taxon>
        <taxon>Flavobacteriia</taxon>
        <taxon>Flavobacteriales</taxon>
        <taxon>Flavobacteriaceae</taxon>
        <taxon>Flavobacterium</taxon>
    </lineage>
</organism>
<evidence type="ECO:0000256" key="1">
    <source>
        <dbReference type="ARBA" id="ARBA00023015"/>
    </source>
</evidence>
<name>A0A095TYB4_9FLAO</name>
<feature type="domain" description="HTH marR-type" evidence="4">
    <location>
        <begin position="15"/>
        <end position="155"/>
    </location>
</feature>
<keyword evidence="6" id="KW-1185">Reference proteome</keyword>
<reference evidence="5 6" key="1">
    <citation type="submission" date="2014-09" db="EMBL/GenBank/DDBJ databases">
        <title>Whole Genome Shotgun of Flavobacterium aquatile LMG 4008.</title>
        <authorList>
            <person name="Gale A.N."/>
            <person name="Pipes S.E."/>
            <person name="Newman J.D."/>
        </authorList>
    </citation>
    <scope>NUCLEOTIDE SEQUENCE [LARGE SCALE GENOMIC DNA]</scope>
    <source>
        <strain evidence="5 6">LMG 4008</strain>
    </source>
</reference>
<accession>A0A095TYB4</accession>
<keyword evidence="1" id="KW-0805">Transcription regulation</keyword>
<dbReference type="Pfam" id="PF12802">
    <property type="entry name" value="MarR_2"/>
    <property type="match status" value="1"/>
</dbReference>
<proteinExistence type="predicted"/>
<dbReference type="SUPFAM" id="SSF46785">
    <property type="entry name" value="Winged helix' DNA-binding domain"/>
    <property type="match status" value="1"/>
</dbReference>
<evidence type="ECO:0000256" key="3">
    <source>
        <dbReference type="ARBA" id="ARBA00023163"/>
    </source>
</evidence>
<comment type="caution">
    <text evidence="5">The sequence shown here is derived from an EMBL/GenBank/DDBJ whole genome shotgun (WGS) entry which is preliminary data.</text>
</comment>
<dbReference type="SMART" id="SM00347">
    <property type="entry name" value="HTH_MARR"/>
    <property type="match status" value="1"/>
</dbReference>
<dbReference type="PANTHER" id="PTHR42756:SF1">
    <property type="entry name" value="TRANSCRIPTIONAL REPRESSOR OF EMRAB OPERON"/>
    <property type="match status" value="1"/>
</dbReference>
<dbReference type="PROSITE" id="PS50995">
    <property type="entry name" value="HTH_MARR_2"/>
    <property type="match status" value="1"/>
</dbReference>
<dbReference type="GO" id="GO:0003677">
    <property type="term" value="F:DNA binding"/>
    <property type="evidence" value="ECO:0007669"/>
    <property type="project" value="UniProtKB-KW"/>
</dbReference>
<sequence length="200" mass="23354">MESVYNLKNQNSNLDYKIVAGLDRISQVFKTLLLDKSKSYNLSPIQIQVLIFIAYHSIEKTTVSYLSNEFNLTKPTISDTIKTLEQKKYIKKHIDQKDTRSYTIELTESGKQIVLETENFVNPLTEIISNTDQNDKLVLWQNITTIIQQLNELKIISIQRTCVKCKFYSENNKESFCSLLNQNLKNDNIRIDCEEFEIKK</sequence>
<dbReference type="AlphaFoldDB" id="A0A095TYB4"/>
<protein>
    <submittedName>
        <fullName evidence="5">MarR family transcriptional regulator</fullName>
    </submittedName>
</protein>
<dbReference type="EMBL" id="JRHH01000005">
    <property type="protein sequence ID" value="KGD67373.1"/>
    <property type="molecule type" value="Genomic_DNA"/>
</dbReference>
<dbReference type="InterPro" id="IPR036390">
    <property type="entry name" value="WH_DNA-bd_sf"/>
</dbReference>
<evidence type="ECO:0000313" key="5">
    <source>
        <dbReference type="EMBL" id="KGD67373.1"/>
    </source>
</evidence>
<evidence type="ECO:0000256" key="2">
    <source>
        <dbReference type="ARBA" id="ARBA00023125"/>
    </source>
</evidence>
<dbReference type="eggNOG" id="COG1846">
    <property type="taxonomic scope" value="Bacteria"/>
</dbReference>
<dbReference type="InterPro" id="IPR000835">
    <property type="entry name" value="HTH_MarR-typ"/>
</dbReference>
<keyword evidence="3" id="KW-0804">Transcription</keyword>
<dbReference type="Proteomes" id="UP000029554">
    <property type="component" value="Unassembled WGS sequence"/>
</dbReference>
<dbReference type="STRING" id="1453498.LG45_14270"/>
<gene>
    <name evidence="5" type="ORF">LG45_14270</name>
</gene>
<keyword evidence="2" id="KW-0238">DNA-binding</keyword>
<evidence type="ECO:0000259" key="4">
    <source>
        <dbReference type="PROSITE" id="PS50995"/>
    </source>
</evidence>
<dbReference type="OrthoDB" id="9786071at2"/>
<dbReference type="GO" id="GO:0003700">
    <property type="term" value="F:DNA-binding transcription factor activity"/>
    <property type="evidence" value="ECO:0007669"/>
    <property type="project" value="InterPro"/>
</dbReference>
<evidence type="ECO:0000313" key="6">
    <source>
        <dbReference type="Proteomes" id="UP000029554"/>
    </source>
</evidence>
<dbReference type="RefSeq" id="WP_035128152.1">
    <property type="nucleotide sequence ID" value="NZ_JRHH01000005.1"/>
</dbReference>
<dbReference type="PANTHER" id="PTHR42756">
    <property type="entry name" value="TRANSCRIPTIONAL REGULATOR, MARR"/>
    <property type="match status" value="1"/>
</dbReference>
<dbReference type="InterPro" id="IPR036388">
    <property type="entry name" value="WH-like_DNA-bd_sf"/>
</dbReference>